<dbReference type="GO" id="GO:0042162">
    <property type="term" value="F:telomeric DNA binding"/>
    <property type="evidence" value="ECO:0007669"/>
    <property type="project" value="TreeGrafter"/>
</dbReference>
<dbReference type="InterPro" id="IPR001911">
    <property type="entry name" value="Ribosomal_bS21"/>
</dbReference>
<feature type="domain" description="Telomere length regulation protein conserved" evidence="8">
    <location>
        <begin position="622"/>
        <end position="733"/>
    </location>
</feature>
<evidence type="ECO:0000256" key="3">
    <source>
        <dbReference type="ARBA" id="ARBA00006640"/>
    </source>
</evidence>
<dbReference type="Gene3D" id="1.25.40.720">
    <property type="entry name" value="Telomere length regulation protein 2, C-terminal domain"/>
    <property type="match status" value="1"/>
</dbReference>
<dbReference type="Proteomes" id="UP000032142">
    <property type="component" value="Unassembled WGS sequence"/>
</dbReference>
<dbReference type="Gene3D" id="1.20.5.1150">
    <property type="entry name" value="Ribosomal protein S8"/>
    <property type="match status" value="1"/>
</dbReference>
<gene>
    <name evidence="10" type="ORF">F383_04465</name>
</gene>
<evidence type="ECO:0000313" key="10">
    <source>
        <dbReference type="EMBL" id="KHG26110.1"/>
    </source>
</evidence>
<keyword evidence="5" id="KW-0689">Ribosomal protein</keyword>
<dbReference type="InterPro" id="IPR051970">
    <property type="entry name" value="TEL2_Regulation"/>
</dbReference>
<sequence length="1141" mass="127506">MEAAAAAAAAKRKIEVESKVIEKVGEVIREIERAKHVEQVICALHSLAVLLFPIDSSLLSGSIDEHYKDQVIIAKVHAANERDDWWRAFYQGAAFPTLARVLLLDVASNWLTCFPLSAKKHTYDVFFVNGLSTEVVQVLVPHLQLTSSDVFDVNVVQSNVERLLVLCLLDNDGVFKMALDLAVSPHSEDTINERLKSVVSRVAHIVTSIPDKARLRAPPLLSSHLFFKQITIQLLIGMEERQAITDKSEMDVNLSFLGEIFSRIVRRGSSDVLLSEVTPQVLRHVRSCLSSNTDVFESNPESQFWLKIMEAITDSYTVERIAEQLLRQLATEHASDIEAYWVLWILFHQLLKSQSSVRSMFVDKFLLWKVFPVCCLQWILQFAVFECSPIKDSWTKGHETTNGLLDIVQRLAAVWSKRDFVQSAPLEQQAYITAALGLCLEKMSKEELDKTKDAMHSILQGVNCRLESPADLVRKMASTIALVFSKVVDPKNPLYLDDSCNGETIDWEFGLTTSEKGRLSVSNAEKQIDETGTSTSATLSKDLARAADGGKGSGVKSKSKKSSEFCLVDPDEIIDPATLNYESVSDENDDDDASENSDSCDSSLQPYDLTDDDTDLKRKISQLVDVVGALRKSDDADGVERALDVAESLIRASPDELTHLAGDLVRTLVQVRCSDVAVEGEEESAEEKRQRALIALVVTRPFESLDTLDKLLYSPNVDVCQRIMILDVMTLAAEELANAKTMKPKHQKGPLISTISEPQPWFLPSNTGPPGTGSWKEVSDTGTLLNWSIRNERELPLKPGQVKRGKTRRWNLRSGNIHESQTEWSQNKFPLYAAAFMLPAMQGFDKKRHGVDLLGQDFIVLGKLIYMLGVCMKCASMHPEASALAPLLLDMLRAREVCHHKEAYVRRAVLFAASCVLIALHPSSIASSLVEGNIEISEGLEWIRTWALHVADSDPDRECYTKNHKSASMAFSLTSLSKSLSSLLRSQHSLPNLPQNPPNFAPPVSQSDPKSTSIRLSSCFTTPADETNAITCPSLAYANTLFFKSGHYNVQVVVADNEPEDKLLGRFRRAVFKAGVIQECKRRMFFESSQEKKKRKVREASKRNRRRRPKPKDSAQSREETSKKDEDEEDNWELPEGDLPY</sequence>
<dbReference type="GO" id="GO:1990904">
    <property type="term" value="C:ribonucleoprotein complex"/>
    <property type="evidence" value="ECO:0007669"/>
    <property type="project" value="UniProtKB-KW"/>
</dbReference>
<dbReference type="InterPro" id="IPR038528">
    <property type="entry name" value="TEL2_C_sf"/>
</dbReference>
<protein>
    <submittedName>
        <fullName evidence="10">Telomere length regulation TEL2</fullName>
    </submittedName>
</protein>
<feature type="compositionally biased region" description="Basic and acidic residues" evidence="7">
    <location>
        <begin position="1111"/>
        <end position="1125"/>
    </location>
</feature>
<feature type="compositionally biased region" description="Acidic residues" evidence="7">
    <location>
        <begin position="1126"/>
        <end position="1141"/>
    </location>
</feature>
<dbReference type="PANTHER" id="PTHR15830">
    <property type="entry name" value="TELOMERE LENGTH REGULATION PROTEIN TEL2 FAMILY MEMBER"/>
    <property type="match status" value="1"/>
</dbReference>
<evidence type="ECO:0000313" key="11">
    <source>
        <dbReference type="Proteomes" id="UP000032142"/>
    </source>
</evidence>
<feature type="domain" description="TELO2 ARM repeat" evidence="9">
    <location>
        <begin position="271"/>
        <end position="507"/>
    </location>
</feature>
<keyword evidence="11" id="KW-1185">Reference proteome</keyword>
<dbReference type="NCBIfam" id="TIGR00030">
    <property type="entry name" value="S21p"/>
    <property type="match status" value="1"/>
</dbReference>
<keyword evidence="4" id="KW-0963">Cytoplasm</keyword>
<feature type="region of interest" description="Disordered" evidence="7">
    <location>
        <begin position="582"/>
        <end position="611"/>
    </location>
</feature>
<evidence type="ECO:0000256" key="4">
    <source>
        <dbReference type="ARBA" id="ARBA00022490"/>
    </source>
</evidence>
<evidence type="ECO:0000259" key="8">
    <source>
        <dbReference type="Pfam" id="PF10193"/>
    </source>
</evidence>
<dbReference type="AlphaFoldDB" id="A0A0B0PM91"/>
<feature type="region of interest" description="Disordered" evidence="7">
    <location>
        <begin position="1091"/>
        <end position="1141"/>
    </location>
</feature>
<dbReference type="InterPro" id="IPR057348">
    <property type="entry name" value="TELO2_ARM"/>
</dbReference>
<evidence type="ECO:0000256" key="2">
    <source>
        <dbReference type="ARBA" id="ARBA00006133"/>
    </source>
</evidence>
<name>A0A0B0PM91_GOSAR</name>
<dbReference type="EMBL" id="KN435088">
    <property type="protein sequence ID" value="KHG26110.1"/>
    <property type="molecule type" value="Genomic_DNA"/>
</dbReference>
<dbReference type="GO" id="GO:0003735">
    <property type="term" value="F:structural constituent of ribosome"/>
    <property type="evidence" value="ECO:0007669"/>
    <property type="project" value="InterPro"/>
</dbReference>
<evidence type="ECO:0000256" key="7">
    <source>
        <dbReference type="SAM" id="MobiDB-lite"/>
    </source>
</evidence>
<organism evidence="10 11">
    <name type="scientific">Gossypium arboreum</name>
    <name type="common">Tree cotton</name>
    <name type="synonym">Gossypium nanking</name>
    <dbReference type="NCBI Taxonomy" id="29729"/>
    <lineage>
        <taxon>Eukaryota</taxon>
        <taxon>Viridiplantae</taxon>
        <taxon>Streptophyta</taxon>
        <taxon>Embryophyta</taxon>
        <taxon>Tracheophyta</taxon>
        <taxon>Spermatophyta</taxon>
        <taxon>Magnoliopsida</taxon>
        <taxon>eudicotyledons</taxon>
        <taxon>Gunneridae</taxon>
        <taxon>Pentapetalae</taxon>
        <taxon>rosids</taxon>
        <taxon>malvids</taxon>
        <taxon>Malvales</taxon>
        <taxon>Malvaceae</taxon>
        <taxon>Malvoideae</taxon>
        <taxon>Gossypium</taxon>
    </lineage>
</organism>
<dbReference type="GO" id="GO:0005840">
    <property type="term" value="C:ribosome"/>
    <property type="evidence" value="ECO:0007669"/>
    <property type="project" value="UniProtKB-KW"/>
</dbReference>
<evidence type="ECO:0000256" key="1">
    <source>
        <dbReference type="ARBA" id="ARBA00004496"/>
    </source>
</evidence>
<dbReference type="GO" id="GO:0051879">
    <property type="term" value="F:Hsp90 protein binding"/>
    <property type="evidence" value="ECO:0007669"/>
    <property type="project" value="TreeGrafter"/>
</dbReference>
<feature type="compositionally biased region" description="Basic residues" evidence="7">
    <location>
        <begin position="1092"/>
        <end position="1110"/>
    </location>
</feature>
<proteinExistence type="inferred from homology"/>
<evidence type="ECO:0000259" key="9">
    <source>
        <dbReference type="Pfam" id="PF25320"/>
    </source>
</evidence>
<dbReference type="PANTHER" id="PTHR15830:SF10">
    <property type="entry name" value="TELOMERE LENGTH REGULATION PROTEIN TEL2 HOMOLOG"/>
    <property type="match status" value="1"/>
</dbReference>
<comment type="similarity">
    <text evidence="2">Belongs to the TEL2 family.</text>
</comment>
<evidence type="ECO:0000256" key="5">
    <source>
        <dbReference type="ARBA" id="ARBA00022980"/>
    </source>
</evidence>
<dbReference type="GO" id="GO:0005829">
    <property type="term" value="C:cytosol"/>
    <property type="evidence" value="ECO:0007669"/>
    <property type="project" value="TreeGrafter"/>
</dbReference>
<dbReference type="InterPro" id="IPR019337">
    <property type="entry name" value="Telomere_length_regulation_dom"/>
</dbReference>
<dbReference type="Pfam" id="PF25320">
    <property type="entry name" value="TELO2_ARM"/>
    <property type="match status" value="1"/>
</dbReference>
<feature type="compositionally biased region" description="Acidic residues" evidence="7">
    <location>
        <begin position="584"/>
        <end position="595"/>
    </location>
</feature>
<comment type="subcellular location">
    <subcellularLocation>
        <location evidence="1">Cytoplasm</location>
    </subcellularLocation>
</comment>
<keyword evidence="6" id="KW-0687">Ribonucleoprotein</keyword>
<dbReference type="Pfam" id="PF01165">
    <property type="entry name" value="Ribosomal_S21"/>
    <property type="match status" value="1"/>
</dbReference>
<dbReference type="InterPro" id="IPR038380">
    <property type="entry name" value="Ribosomal_bS21_sf"/>
</dbReference>
<dbReference type="Pfam" id="PF10193">
    <property type="entry name" value="Telomere_reg-2"/>
    <property type="match status" value="1"/>
</dbReference>
<dbReference type="GO" id="GO:0051083">
    <property type="term" value="P:'de novo' cotranslational protein folding"/>
    <property type="evidence" value="ECO:0007669"/>
    <property type="project" value="TreeGrafter"/>
</dbReference>
<dbReference type="HAMAP" id="MF_00358">
    <property type="entry name" value="Ribosomal_bS21"/>
    <property type="match status" value="1"/>
</dbReference>
<evidence type="ECO:0000256" key="6">
    <source>
        <dbReference type="ARBA" id="ARBA00023274"/>
    </source>
</evidence>
<reference evidence="11" key="1">
    <citation type="submission" date="2014-09" db="EMBL/GenBank/DDBJ databases">
        <authorList>
            <person name="Mudge J."/>
            <person name="Ramaraj T."/>
            <person name="Lindquist I.E."/>
            <person name="Bharti A.K."/>
            <person name="Sundararajan A."/>
            <person name="Cameron C.T."/>
            <person name="Woodward J.E."/>
            <person name="May G.D."/>
            <person name="Brubaker C."/>
            <person name="Broadhvest J."/>
            <person name="Wilkins T.A."/>
        </authorList>
    </citation>
    <scope>NUCLEOTIDE SEQUENCE</scope>
    <source>
        <strain evidence="11">cv. AKA8401</strain>
    </source>
</reference>
<dbReference type="GO" id="GO:0006412">
    <property type="term" value="P:translation"/>
    <property type="evidence" value="ECO:0007669"/>
    <property type="project" value="InterPro"/>
</dbReference>
<comment type="similarity">
    <text evidence="3">Belongs to the bacterial ribosomal protein bS21 family.</text>
</comment>
<accession>A0A0B0PM91</accession>